<dbReference type="AlphaFoldDB" id="A0A1B2LYJ8"/>
<dbReference type="GO" id="GO:0006261">
    <property type="term" value="P:DNA-templated DNA replication"/>
    <property type="evidence" value="ECO:0007669"/>
    <property type="project" value="TreeGrafter"/>
</dbReference>
<dbReference type="EMBL" id="CP016895">
    <property type="protein sequence ID" value="AOA57959.1"/>
    <property type="molecule type" value="Genomic_DNA"/>
</dbReference>
<dbReference type="STRING" id="1789224.BFG52_06090"/>
<dbReference type="KEGG" id="ala:BFG52_06090"/>
<dbReference type="SUPFAM" id="SSF52540">
    <property type="entry name" value="P-loop containing nucleoside triphosphate hydrolases"/>
    <property type="match status" value="1"/>
</dbReference>
<dbReference type="InterPro" id="IPR027417">
    <property type="entry name" value="P-loop_NTPase"/>
</dbReference>
<dbReference type="PANTHER" id="PTHR11669:SF8">
    <property type="entry name" value="DNA POLYMERASE III SUBUNIT DELTA"/>
    <property type="match status" value="1"/>
</dbReference>
<keyword evidence="5" id="KW-1185">Reference proteome</keyword>
<sequence>MSVEQDQSQPYPWHQPVWENLTQRFPHLGHGLLFYGRKGCAKAAFAQRFLSWVLCTQKQTAAACGQCSSCLWLKSGTHPNYVRISNDDEPSKNNNAKIKIDSIRELLPFVQQTVDGWRVVLIEPAEALNIASANALLKTLEEPGERVVIILLAEHFSKLPATVRSRLQHFALDRVSPAQAMHYVQQHAEAVSDSEHLALLLELASGMPLLACELSAQPWFVRRAEFVQDWTRLVQHKNAPLQYASKWHKELSLADMLQLLSYIVADLVAMKLQQPPKNSDLDLTALAQQFELEKLFELYDQLQQAQQLSQQNVQSNLIIDQLFVQLMHVRAIT</sequence>
<name>A0A1B2LYJ8_9GAMM</name>
<dbReference type="OrthoDB" id="9811073at2"/>
<dbReference type="Pfam" id="PF13177">
    <property type="entry name" value="DNA_pol3_delta2"/>
    <property type="match status" value="1"/>
</dbReference>
<dbReference type="RefSeq" id="WP_067553614.1">
    <property type="nucleotide sequence ID" value="NZ_CP016895.1"/>
</dbReference>
<reference evidence="4 5" key="1">
    <citation type="submission" date="2016-08" db="EMBL/GenBank/DDBJ databases">
        <authorList>
            <person name="Seilhamer J.J."/>
        </authorList>
    </citation>
    <scope>NUCLEOTIDE SEQUENCE [LARGE SCALE GENOMIC DNA]</scope>
    <source>
        <strain evidence="4 5">BRTC-1</strain>
    </source>
</reference>
<dbReference type="GO" id="GO:0009360">
    <property type="term" value="C:DNA polymerase III complex"/>
    <property type="evidence" value="ECO:0007669"/>
    <property type="project" value="TreeGrafter"/>
</dbReference>
<dbReference type="EC" id="2.7.7.7" evidence="1"/>
<comment type="catalytic activity">
    <reaction evidence="3">
        <text>DNA(n) + a 2'-deoxyribonucleoside 5'-triphosphate = DNA(n+1) + diphosphate</text>
        <dbReference type="Rhea" id="RHEA:22508"/>
        <dbReference type="Rhea" id="RHEA-COMP:17339"/>
        <dbReference type="Rhea" id="RHEA-COMP:17340"/>
        <dbReference type="ChEBI" id="CHEBI:33019"/>
        <dbReference type="ChEBI" id="CHEBI:61560"/>
        <dbReference type="ChEBI" id="CHEBI:173112"/>
        <dbReference type="EC" id="2.7.7.7"/>
    </reaction>
</comment>
<dbReference type="Gene3D" id="3.40.50.300">
    <property type="entry name" value="P-loop containing nucleotide triphosphate hydrolases"/>
    <property type="match status" value="1"/>
</dbReference>
<evidence type="ECO:0000256" key="1">
    <source>
        <dbReference type="ARBA" id="ARBA00012417"/>
    </source>
</evidence>
<evidence type="ECO:0000313" key="5">
    <source>
        <dbReference type="Proteomes" id="UP000093391"/>
    </source>
</evidence>
<dbReference type="GO" id="GO:0003887">
    <property type="term" value="F:DNA-directed DNA polymerase activity"/>
    <property type="evidence" value="ECO:0007669"/>
    <property type="project" value="UniProtKB-KW"/>
</dbReference>
<keyword evidence="2" id="KW-0548">Nucleotidyltransferase</keyword>
<gene>
    <name evidence="4" type="ORF">BFG52_06090</name>
</gene>
<dbReference type="Proteomes" id="UP000093391">
    <property type="component" value="Chromosome"/>
</dbReference>
<dbReference type="PANTHER" id="PTHR11669">
    <property type="entry name" value="REPLICATION FACTOR C / DNA POLYMERASE III GAMMA-TAU SUBUNIT"/>
    <property type="match status" value="1"/>
</dbReference>
<evidence type="ECO:0000256" key="2">
    <source>
        <dbReference type="ARBA" id="ARBA00022932"/>
    </source>
</evidence>
<proteinExistence type="predicted"/>
<evidence type="ECO:0000313" key="4">
    <source>
        <dbReference type="EMBL" id="AOA57959.1"/>
    </source>
</evidence>
<accession>A0A1B2LYJ8</accession>
<dbReference type="InterPro" id="IPR050238">
    <property type="entry name" value="DNA_Rep/Repair_Clamp_Loader"/>
</dbReference>
<evidence type="ECO:0000256" key="3">
    <source>
        <dbReference type="ARBA" id="ARBA00049244"/>
    </source>
</evidence>
<keyword evidence="2" id="KW-0808">Transferase</keyword>
<organism evidence="4 5">
    <name type="scientific">Acinetobacter larvae</name>
    <dbReference type="NCBI Taxonomy" id="1789224"/>
    <lineage>
        <taxon>Bacteria</taxon>
        <taxon>Pseudomonadati</taxon>
        <taxon>Pseudomonadota</taxon>
        <taxon>Gammaproteobacteria</taxon>
        <taxon>Moraxellales</taxon>
        <taxon>Moraxellaceae</taxon>
        <taxon>Acinetobacter</taxon>
    </lineage>
</organism>
<protein>
    <recommendedName>
        <fullName evidence="1">DNA-directed DNA polymerase</fullName>
        <ecNumber evidence="1">2.7.7.7</ecNumber>
    </recommendedName>
</protein>
<keyword evidence="2" id="KW-0239">DNA-directed DNA polymerase</keyword>